<reference evidence="2" key="1">
    <citation type="submission" date="2020-01" db="EMBL/GenBank/DDBJ databases">
        <authorList>
            <person name="Mishra B."/>
        </authorList>
    </citation>
    <scope>NUCLEOTIDE SEQUENCE [LARGE SCALE GENOMIC DNA]</scope>
</reference>
<protein>
    <submittedName>
        <fullName evidence="2">Uncharacterized protein</fullName>
    </submittedName>
</protein>
<sequence>MLFSMSLAGRAFEWTQLMNDDLIKHMERELSMISYPSVQRSMSTSLRAYATTMVLVIIQRRSNYSNYLLLNEHKSGLDSLPNMISRHGIDVRKLSSSDLLESSYLKLLKNFPKAHASPSDVNIDPTDQQDDPNPGEIIPSMKNAPRKRSGTRKLSQEFNKAVNNLLLQTSIKEEPGEEQEENKQEEHGKDKKSWPLLKNTPGINILTILAEKT</sequence>
<evidence type="ECO:0000313" key="3">
    <source>
        <dbReference type="Proteomes" id="UP000467841"/>
    </source>
</evidence>
<evidence type="ECO:0000256" key="1">
    <source>
        <dbReference type="SAM" id="MobiDB-lite"/>
    </source>
</evidence>
<gene>
    <name evidence="2" type="ORF">MERR_LOCUS11412</name>
</gene>
<organism evidence="2 3">
    <name type="scientific">Microthlaspi erraticum</name>
    <dbReference type="NCBI Taxonomy" id="1685480"/>
    <lineage>
        <taxon>Eukaryota</taxon>
        <taxon>Viridiplantae</taxon>
        <taxon>Streptophyta</taxon>
        <taxon>Embryophyta</taxon>
        <taxon>Tracheophyta</taxon>
        <taxon>Spermatophyta</taxon>
        <taxon>Magnoliopsida</taxon>
        <taxon>eudicotyledons</taxon>
        <taxon>Gunneridae</taxon>
        <taxon>Pentapetalae</taxon>
        <taxon>rosids</taxon>
        <taxon>malvids</taxon>
        <taxon>Brassicales</taxon>
        <taxon>Brassicaceae</taxon>
        <taxon>Coluteocarpeae</taxon>
        <taxon>Microthlaspi</taxon>
    </lineage>
</organism>
<name>A0A6D2IGM6_9BRAS</name>
<feature type="region of interest" description="Disordered" evidence="1">
    <location>
        <begin position="169"/>
        <end position="196"/>
    </location>
</feature>
<dbReference type="AlphaFoldDB" id="A0A6D2IGM6"/>
<dbReference type="EMBL" id="CACVBM020000876">
    <property type="protein sequence ID" value="CAA7024177.1"/>
    <property type="molecule type" value="Genomic_DNA"/>
</dbReference>
<keyword evidence="3" id="KW-1185">Reference proteome</keyword>
<proteinExistence type="predicted"/>
<comment type="caution">
    <text evidence="2">The sequence shown here is derived from an EMBL/GenBank/DDBJ whole genome shotgun (WGS) entry which is preliminary data.</text>
</comment>
<evidence type="ECO:0000313" key="2">
    <source>
        <dbReference type="EMBL" id="CAA7024177.1"/>
    </source>
</evidence>
<dbReference type="Proteomes" id="UP000467841">
    <property type="component" value="Unassembled WGS sequence"/>
</dbReference>
<feature type="compositionally biased region" description="Basic and acidic residues" evidence="1">
    <location>
        <begin position="181"/>
        <end position="193"/>
    </location>
</feature>
<accession>A0A6D2IGM6</accession>
<feature type="region of interest" description="Disordered" evidence="1">
    <location>
        <begin position="114"/>
        <end position="153"/>
    </location>
</feature>